<dbReference type="Gene3D" id="1.10.1410.40">
    <property type="match status" value="1"/>
</dbReference>
<dbReference type="EMBL" id="UYJE01009738">
    <property type="protein sequence ID" value="VDI76216.1"/>
    <property type="molecule type" value="Genomic_DNA"/>
</dbReference>
<keyword evidence="6" id="KW-1185">Reference proteome</keyword>
<dbReference type="PANTHER" id="PTHR10656:SF69">
    <property type="entry name" value="MAB-21-LIKE HHH_H2TH-LIKE DOMAIN-CONTAINING PROTEIN"/>
    <property type="match status" value="1"/>
</dbReference>
<dbReference type="InterPro" id="IPR018615">
    <property type="entry name" value="Ribosomal_mL55"/>
</dbReference>
<evidence type="ECO:0000313" key="5">
    <source>
        <dbReference type="EMBL" id="VDI76216.1"/>
    </source>
</evidence>
<feature type="compositionally biased region" description="Basic and acidic residues" evidence="2">
    <location>
        <begin position="142"/>
        <end position="152"/>
    </location>
</feature>
<dbReference type="Proteomes" id="UP000596742">
    <property type="component" value="Unassembled WGS sequence"/>
</dbReference>
<evidence type="ECO:0000313" key="6">
    <source>
        <dbReference type="Proteomes" id="UP000596742"/>
    </source>
</evidence>
<dbReference type="OrthoDB" id="9986315at2759"/>
<dbReference type="PANTHER" id="PTHR10656">
    <property type="entry name" value="CELL FATE DETERMINING PROTEIN MAB21-RELATED"/>
    <property type="match status" value="1"/>
</dbReference>
<comment type="similarity">
    <text evidence="1">Belongs to the mab-21 family.</text>
</comment>
<dbReference type="InterPro" id="IPR046903">
    <property type="entry name" value="Mab-21-like_nuc_Trfase"/>
</dbReference>
<dbReference type="Pfam" id="PF03281">
    <property type="entry name" value="Mab-21"/>
    <property type="match status" value="1"/>
</dbReference>
<organism evidence="5 6">
    <name type="scientific">Mytilus galloprovincialis</name>
    <name type="common">Mediterranean mussel</name>
    <dbReference type="NCBI Taxonomy" id="29158"/>
    <lineage>
        <taxon>Eukaryota</taxon>
        <taxon>Metazoa</taxon>
        <taxon>Spiralia</taxon>
        <taxon>Lophotrochozoa</taxon>
        <taxon>Mollusca</taxon>
        <taxon>Bivalvia</taxon>
        <taxon>Autobranchia</taxon>
        <taxon>Pteriomorphia</taxon>
        <taxon>Mytilida</taxon>
        <taxon>Mytiloidea</taxon>
        <taxon>Mytilidae</taxon>
        <taxon>Mytilinae</taxon>
        <taxon>Mytilus</taxon>
    </lineage>
</organism>
<comment type="caution">
    <text evidence="5">The sequence shown here is derived from an EMBL/GenBank/DDBJ whole genome shotgun (WGS) entry which is preliminary data.</text>
</comment>
<gene>
    <name evidence="5" type="ORF">MGAL_10B051633</name>
</gene>
<evidence type="ECO:0000256" key="2">
    <source>
        <dbReference type="SAM" id="MobiDB-lite"/>
    </source>
</evidence>
<dbReference type="GO" id="GO:0005762">
    <property type="term" value="C:mitochondrial large ribosomal subunit"/>
    <property type="evidence" value="ECO:0007669"/>
    <property type="project" value="InterPro"/>
</dbReference>
<dbReference type="GO" id="GO:0003735">
    <property type="term" value="F:structural constituent of ribosome"/>
    <property type="evidence" value="ECO:0007669"/>
    <property type="project" value="InterPro"/>
</dbReference>
<reference evidence="5" key="1">
    <citation type="submission" date="2018-11" db="EMBL/GenBank/DDBJ databases">
        <authorList>
            <person name="Alioto T."/>
            <person name="Alioto T."/>
        </authorList>
    </citation>
    <scope>NUCLEOTIDE SEQUENCE</scope>
</reference>
<dbReference type="AlphaFoldDB" id="A0A8B6H8J2"/>
<protein>
    <submittedName>
        <fullName evidence="5">Large subunit ribosomal protein L55</fullName>
    </submittedName>
</protein>
<dbReference type="InterPro" id="IPR024810">
    <property type="entry name" value="MAB21L/cGLR"/>
</dbReference>
<evidence type="ECO:0000256" key="1">
    <source>
        <dbReference type="ARBA" id="ARBA00008307"/>
    </source>
</evidence>
<accession>A0A8B6H8J2</accession>
<feature type="region of interest" description="Disordered" evidence="2">
    <location>
        <begin position="128"/>
        <end position="157"/>
    </location>
</feature>
<dbReference type="InterPro" id="IPR044884">
    <property type="entry name" value="Ribosomal_mL55_sf"/>
</dbReference>
<keyword evidence="5" id="KW-0687">Ribonucleoprotein</keyword>
<dbReference type="Gene3D" id="6.20.130.20">
    <property type="entry name" value="Mitochondrial ribosomal protein L55"/>
    <property type="match status" value="1"/>
</dbReference>
<dbReference type="InterPro" id="IPR046906">
    <property type="entry name" value="Mab-21_HhH/H2TH-like"/>
</dbReference>
<keyword evidence="5" id="KW-0689">Ribosomal protein</keyword>
<dbReference type="SMART" id="SM01265">
    <property type="entry name" value="Mab-21"/>
    <property type="match status" value="1"/>
</dbReference>
<dbReference type="Pfam" id="PF20266">
    <property type="entry name" value="Mab-21_C"/>
    <property type="match status" value="1"/>
</dbReference>
<evidence type="ECO:0000259" key="3">
    <source>
        <dbReference type="Pfam" id="PF03281"/>
    </source>
</evidence>
<evidence type="ECO:0000259" key="4">
    <source>
        <dbReference type="Pfam" id="PF20266"/>
    </source>
</evidence>
<dbReference type="Pfam" id="PF09776">
    <property type="entry name" value="Mitoc_L55"/>
    <property type="match status" value="1"/>
</dbReference>
<name>A0A8B6H8J2_MYTGA</name>
<feature type="domain" description="Mab-21-like HhH/H2TH-like" evidence="4">
    <location>
        <begin position="432"/>
        <end position="508"/>
    </location>
</feature>
<feature type="domain" description="Mab-21-like nucleotidyltransferase" evidence="3">
    <location>
        <begin position="354"/>
        <end position="424"/>
    </location>
</feature>
<proteinExistence type="inferred from homology"/>
<sequence length="909" mass="106796">MAALLRNTLNLCQKCSFFNLPLQTVMISSRQNSNRTSVCRVKRSIFRQMYPTTLVLPDGATINIRYHEPRRIIKLPLDVETLSEEDRKKRLKRRTKIRKIEVKDDGNEDDFSVTRSAQLRQLSRKRKNLRKVAAASTRKMANKRETSQDPPEHSSVTDIQYTSDESIHLSMFLNAFDKPFSLVKLQQQCNKRTQEIMDYLDDFTKRKIVGSIAEGLNDRTSDSDMIICHSTIVVIESTRENFNCNDTQILVIRIPDEKQPGYSKLRVFKERSSFPINMLKHLVVKDGIVYLKNSIKELILPIVESSPDLRINGPAFHSEFESNDQYVHDVHKFFHNDFDIETQLFDGKYRTCADIVFCIQSTQWPVEASRWTKRMRTSSWLSKELFESIINSGYYLAPVGSKESKDKEIQWRVSFNKAELLIIESFNETQIHCIRLLKILKNKCLSEIAGNNITSYTMKTVMFWCLDEKSDEFWRSSNLMFCFCFCMSKLKLFVENGCIPNYFISDRNQYIASEYTFEMQKKTIQYLDRFLRNPKQCISLLYPSYKGTTNTCISELHLIGMNVFIQNWLDSQLELTRTYRLYNHELLHKLYDGNNIQNIIFRCDMALQKLKTISYTQPLITNLRNYMGVLQYILLREEQETCERRTDSITRVKYSRYMKLSAPGDLTNTTLRTATCYLDDCVKEDCLKTIRTITESDESIFMQKHGQRLNQTVHRDIEALRAKQLSDHESVFYNKIIKNIDCIDQDPYKTTDEFEQLKEGGHKLIGYSSLRLAWKRCYFDVTFMRAELPVLPKPAAVELCIDKDQKTVTYHPFLYGLLLEYLWHKKYGSGNKEKKLVLEKMENCVSIDSMIPDKQKSVGLNFMAYCYSIQRDYQLAYGCLVRSLKLNPIRKNVAYWYMLYKKYKMKKKS</sequence>